<sequence>MKRLVTLVTALAGIFAAVSPRAEMPATVVSEAHINNLSGKSGKGLSDAIRKEFKPQKLNGTDGLTCDLQDHFTGRTVSIINGCFPAGYESGEIVPHKWWTYIDEAGGDDIKKDLNNLIPMTADDIRRKSDLLPGKVDIPEFSSAYWSVGIGSIYGKETDLYSPPEQLRGRVARAFFYAAVMYPADIFTPRGYNMMDTDYPYFSVYGKELLVRWSKEYPVTPEEMEWEARAAAMQGGGNPFVKYAELSEYIWGDKAGEVYRVGDDPVPLHSTYHLEIDRVYLSSPHIPADAVWKIDGTTVTSKVLEASEIGIGSHDLEYSSESTGETGRMMIKIVP</sequence>
<keyword evidence="3" id="KW-0378">Hydrolase</keyword>
<comment type="caution">
    <text evidence="5">The sequence shown here is derived from an EMBL/GenBank/DDBJ whole genome shotgun (WGS) entry which is preliminary data.</text>
</comment>
<feature type="chain" id="PRO_5021186098" description="Endonuclease I" evidence="4">
    <location>
        <begin position="23"/>
        <end position="335"/>
    </location>
</feature>
<dbReference type="RefSeq" id="WP_135470752.1">
    <property type="nucleotide sequence ID" value="NZ_CASJDB010000075.1"/>
</dbReference>
<name>A0A4Z0V8Z8_9BACT</name>
<dbReference type="InterPro" id="IPR044925">
    <property type="entry name" value="His-Me_finger_sf"/>
</dbReference>
<keyword evidence="4" id="KW-0732">Signal</keyword>
<evidence type="ECO:0000256" key="2">
    <source>
        <dbReference type="ARBA" id="ARBA00022722"/>
    </source>
</evidence>
<reference evidence="5 6" key="1">
    <citation type="submission" date="2019-02" db="EMBL/GenBank/DDBJ databases">
        <title>Isolation and identification of novel species under the genus Muribaculum.</title>
        <authorList>
            <person name="Miyake S."/>
            <person name="Ding Y."/>
            <person name="Low A."/>
            <person name="Soh M."/>
            <person name="Seedorf H."/>
        </authorList>
    </citation>
    <scope>NUCLEOTIDE SEQUENCE [LARGE SCALE GENOMIC DNA]</scope>
    <source>
        <strain evidence="5 6">TLL-A3</strain>
    </source>
</reference>
<proteinExistence type="inferred from homology"/>
<evidence type="ECO:0000313" key="6">
    <source>
        <dbReference type="Proteomes" id="UP000297635"/>
    </source>
</evidence>
<evidence type="ECO:0008006" key="7">
    <source>
        <dbReference type="Google" id="ProtNLM"/>
    </source>
</evidence>
<comment type="similarity">
    <text evidence="1">Belongs to the EndA/NucM nuclease family.</text>
</comment>
<dbReference type="Proteomes" id="UP000297635">
    <property type="component" value="Unassembled WGS sequence"/>
</dbReference>
<evidence type="ECO:0000313" key="5">
    <source>
        <dbReference type="EMBL" id="TGG39868.1"/>
    </source>
</evidence>
<dbReference type="Pfam" id="PF04231">
    <property type="entry name" value="Endonuclease_1"/>
    <property type="match status" value="1"/>
</dbReference>
<dbReference type="GO" id="GO:0004518">
    <property type="term" value="F:nuclease activity"/>
    <property type="evidence" value="ECO:0007669"/>
    <property type="project" value="UniProtKB-KW"/>
</dbReference>
<dbReference type="InterPro" id="IPR007346">
    <property type="entry name" value="Endonuclease-I"/>
</dbReference>
<dbReference type="AlphaFoldDB" id="A0A4Z0V8Z8"/>
<dbReference type="SUPFAM" id="SSF54060">
    <property type="entry name" value="His-Me finger endonucleases"/>
    <property type="match status" value="1"/>
</dbReference>
<keyword evidence="2" id="KW-0540">Nuclease</keyword>
<evidence type="ECO:0000256" key="1">
    <source>
        <dbReference type="ARBA" id="ARBA00006429"/>
    </source>
</evidence>
<dbReference type="GeneID" id="82148903"/>
<dbReference type="PANTHER" id="PTHR33607">
    <property type="entry name" value="ENDONUCLEASE-1"/>
    <property type="match status" value="1"/>
</dbReference>
<gene>
    <name evidence="5" type="ORF">EZ315_03795</name>
</gene>
<evidence type="ECO:0000256" key="4">
    <source>
        <dbReference type="SAM" id="SignalP"/>
    </source>
</evidence>
<protein>
    <recommendedName>
        <fullName evidence="7">Endonuclease I</fullName>
    </recommendedName>
</protein>
<feature type="signal peptide" evidence="4">
    <location>
        <begin position="1"/>
        <end position="22"/>
    </location>
</feature>
<dbReference type="GO" id="GO:0016787">
    <property type="term" value="F:hydrolase activity"/>
    <property type="evidence" value="ECO:0007669"/>
    <property type="project" value="UniProtKB-KW"/>
</dbReference>
<accession>A0A4Z0V8Z8</accession>
<organism evidence="5 6">
    <name type="scientific">Duncaniella freteri</name>
    <dbReference type="NCBI Taxonomy" id="2530391"/>
    <lineage>
        <taxon>Bacteria</taxon>
        <taxon>Pseudomonadati</taxon>
        <taxon>Bacteroidota</taxon>
        <taxon>Bacteroidia</taxon>
        <taxon>Bacteroidales</taxon>
        <taxon>Muribaculaceae</taxon>
        <taxon>Duncaniella</taxon>
    </lineage>
</organism>
<keyword evidence="6" id="KW-1185">Reference proteome</keyword>
<dbReference type="PANTHER" id="PTHR33607:SF2">
    <property type="entry name" value="ENDONUCLEASE-1"/>
    <property type="match status" value="1"/>
</dbReference>
<evidence type="ECO:0000256" key="3">
    <source>
        <dbReference type="ARBA" id="ARBA00022801"/>
    </source>
</evidence>
<dbReference type="EMBL" id="SJSA01000001">
    <property type="protein sequence ID" value="TGG39868.1"/>
    <property type="molecule type" value="Genomic_DNA"/>
</dbReference>